<evidence type="ECO:0008006" key="4">
    <source>
        <dbReference type="Google" id="ProtNLM"/>
    </source>
</evidence>
<evidence type="ECO:0000313" key="3">
    <source>
        <dbReference type="Proteomes" id="UP000681340"/>
    </source>
</evidence>
<dbReference type="PROSITE" id="PS51257">
    <property type="entry name" value="PROKAR_LIPOPROTEIN"/>
    <property type="match status" value="1"/>
</dbReference>
<dbReference type="RefSeq" id="WP_212990808.1">
    <property type="nucleotide sequence ID" value="NZ_BAABEA010000025.1"/>
</dbReference>
<evidence type="ECO:0000256" key="1">
    <source>
        <dbReference type="SAM" id="SignalP"/>
    </source>
</evidence>
<keyword evidence="3" id="KW-1185">Reference proteome</keyword>
<protein>
    <recommendedName>
        <fullName evidence="4">Lipoprotein</fullName>
    </recommendedName>
</protein>
<organism evidence="2 3">
    <name type="scientific">Actinoplanes auranticolor</name>
    <dbReference type="NCBI Taxonomy" id="47988"/>
    <lineage>
        <taxon>Bacteria</taxon>
        <taxon>Bacillati</taxon>
        <taxon>Actinomycetota</taxon>
        <taxon>Actinomycetes</taxon>
        <taxon>Micromonosporales</taxon>
        <taxon>Micromonosporaceae</taxon>
        <taxon>Actinoplanes</taxon>
    </lineage>
</organism>
<evidence type="ECO:0000313" key="2">
    <source>
        <dbReference type="EMBL" id="GIM71918.1"/>
    </source>
</evidence>
<proteinExistence type="predicted"/>
<dbReference type="Proteomes" id="UP000681340">
    <property type="component" value="Unassembled WGS sequence"/>
</dbReference>
<feature type="signal peptide" evidence="1">
    <location>
        <begin position="1"/>
        <end position="29"/>
    </location>
</feature>
<reference evidence="2" key="1">
    <citation type="submission" date="2021-03" db="EMBL/GenBank/DDBJ databases">
        <title>Whole genome shotgun sequence of Actinoplanes auranticolor NBRC 12245.</title>
        <authorList>
            <person name="Komaki H."/>
            <person name="Tamura T."/>
        </authorList>
    </citation>
    <scope>NUCLEOTIDE SEQUENCE</scope>
    <source>
        <strain evidence="2">NBRC 12245</strain>
    </source>
</reference>
<feature type="chain" id="PRO_5037380395" description="Lipoprotein" evidence="1">
    <location>
        <begin position="30"/>
        <end position="159"/>
    </location>
</feature>
<sequence length="159" mass="16809">MTSDVPRRITQAVAACLLAVAAAGCVEQAAPTPVPGPATGSTAPDYFGTTDFIGRTVTVSGIVTRAITDTSFELDTREYGDDSLLVLCEPGRAVSVGDRVQISGNVQKFIYDEYAAEHHLADDAATYAEFTGERFLVTARAMTAGSTDAPDQRAERSSR</sequence>
<accession>A0A919SJ50</accession>
<name>A0A919SJ50_9ACTN</name>
<dbReference type="EMBL" id="BOQL01000038">
    <property type="protein sequence ID" value="GIM71918.1"/>
    <property type="molecule type" value="Genomic_DNA"/>
</dbReference>
<dbReference type="AlphaFoldDB" id="A0A919SJ50"/>
<comment type="caution">
    <text evidence="2">The sequence shown here is derived from an EMBL/GenBank/DDBJ whole genome shotgun (WGS) entry which is preliminary data.</text>
</comment>
<gene>
    <name evidence="2" type="ORF">Aau02nite_48370</name>
</gene>
<keyword evidence="1" id="KW-0732">Signal</keyword>